<dbReference type="PANTHER" id="PTHR42788">
    <property type="entry name" value="TAURINE IMPORT ATP-BINDING PROTEIN-RELATED"/>
    <property type="match status" value="1"/>
</dbReference>
<organism evidence="5 6">
    <name type="scientific">Sorangium cellulosum</name>
    <name type="common">Polyangium cellulosum</name>
    <dbReference type="NCBI Taxonomy" id="56"/>
    <lineage>
        <taxon>Bacteria</taxon>
        <taxon>Pseudomonadati</taxon>
        <taxon>Myxococcota</taxon>
        <taxon>Polyangia</taxon>
        <taxon>Polyangiales</taxon>
        <taxon>Polyangiaceae</taxon>
        <taxon>Sorangium</taxon>
    </lineage>
</organism>
<accession>A0A4P2Q0K7</accession>
<dbReference type="AlphaFoldDB" id="A0A4P2Q0K7"/>
<gene>
    <name evidence="5" type="ORF">SOCEGT47_030850</name>
</gene>
<dbReference type="InterPro" id="IPR003439">
    <property type="entry name" value="ABC_transporter-like_ATP-bd"/>
</dbReference>
<dbReference type="Proteomes" id="UP000295781">
    <property type="component" value="Chromosome"/>
</dbReference>
<keyword evidence="2" id="KW-0547">Nucleotide-binding</keyword>
<dbReference type="SMART" id="SM00382">
    <property type="entry name" value="AAA"/>
    <property type="match status" value="1"/>
</dbReference>
<dbReference type="InterPro" id="IPR027417">
    <property type="entry name" value="P-loop_NTPase"/>
</dbReference>
<dbReference type="Gene3D" id="3.40.50.300">
    <property type="entry name" value="P-loop containing nucleotide triphosphate hydrolases"/>
    <property type="match status" value="1"/>
</dbReference>
<dbReference type="GO" id="GO:0005524">
    <property type="term" value="F:ATP binding"/>
    <property type="evidence" value="ECO:0007669"/>
    <property type="project" value="UniProtKB-KW"/>
</dbReference>
<name>A0A4P2Q0K7_SORCE</name>
<dbReference type="InterPro" id="IPR050166">
    <property type="entry name" value="ABC_transporter_ATP-bind"/>
</dbReference>
<dbReference type="PROSITE" id="PS00211">
    <property type="entry name" value="ABC_TRANSPORTER_1"/>
    <property type="match status" value="1"/>
</dbReference>
<dbReference type="GO" id="GO:0016887">
    <property type="term" value="F:ATP hydrolysis activity"/>
    <property type="evidence" value="ECO:0007669"/>
    <property type="project" value="InterPro"/>
</dbReference>
<dbReference type="RefSeq" id="WP_129347723.1">
    <property type="nucleotide sequence ID" value="NZ_CP012670.1"/>
</dbReference>
<protein>
    <submittedName>
        <fullName evidence="5">Nitrate ABC transporter ATP-binding protein</fullName>
    </submittedName>
</protein>
<dbReference type="Pfam" id="PF00005">
    <property type="entry name" value="ABC_tran"/>
    <property type="match status" value="1"/>
</dbReference>
<dbReference type="InterPro" id="IPR003593">
    <property type="entry name" value="AAA+_ATPase"/>
</dbReference>
<dbReference type="PANTHER" id="PTHR42788:SF13">
    <property type="entry name" value="ALIPHATIC SULFONATES IMPORT ATP-BINDING PROTEIN SSUB"/>
    <property type="match status" value="1"/>
</dbReference>
<proteinExistence type="predicted"/>
<keyword evidence="3 5" id="KW-0067">ATP-binding</keyword>
<dbReference type="PROSITE" id="PS50893">
    <property type="entry name" value="ABC_TRANSPORTER_2"/>
    <property type="match status" value="1"/>
</dbReference>
<dbReference type="EMBL" id="CP012670">
    <property type="protein sequence ID" value="AUX22581.1"/>
    <property type="molecule type" value="Genomic_DNA"/>
</dbReference>
<keyword evidence="1" id="KW-0813">Transport</keyword>
<sequence>MKLSIRGVTKSYAGRRGETSALSAIDLDASEGEFVSLVGPSGCGKSTLLHIAAGLEPATTGGVALDGEPVLGPGAELGLVFQQQTLFPWLSVRENVRFPLTLARSRARGLAAAPDRQAARVEGLLRLVGLWDFRDSYPGELSGGMQQRAALARALVAQPEVLLMDEPFGALDAQTREQMQELLLHLIRRHRITTLFVTHDVDEALLLSDRVVVFSGRPGRVLASVHVPFPREARAPELKLDDAFLRLKRELLALLFGSARSEAQRDRWLSGLTSTQPEGGS</sequence>
<reference evidence="5 6" key="1">
    <citation type="submission" date="2015-09" db="EMBL/GenBank/DDBJ databases">
        <title>Sorangium comparison.</title>
        <authorList>
            <person name="Zaburannyi N."/>
            <person name="Bunk B."/>
            <person name="Overmann J."/>
            <person name="Mueller R."/>
        </authorList>
    </citation>
    <scope>NUCLEOTIDE SEQUENCE [LARGE SCALE GENOMIC DNA]</scope>
    <source>
        <strain evidence="5 6">So ceGT47</strain>
    </source>
</reference>
<evidence type="ECO:0000256" key="3">
    <source>
        <dbReference type="ARBA" id="ARBA00022840"/>
    </source>
</evidence>
<evidence type="ECO:0000313" key="6">
    <source>
        <dbReference type="Proteomes" id="UP000295781"/>
    </source>
</evidence>
<dbReference type="OrthoDB" id="9809450at2"/>
<evidence type="ECO:0000313" key="5">
    <source>
        <dbReference type="EMBL" id="AUX22581.1"/>
    </source>
</evidence>
<evidence type="ECO:0000256" key="2">
    <source>
        <dbReference type="ARBA" id="ARBA00022741"/>
    </source>
</evidence>
<dbReference type="SUPFAM" id="SSF52540">
    <property type="entry name" value="P-loop containing nucleoside triphosphate hydrolases"/>
    <property type="match status" value="1"/>
</dbReference>
<dbReference type="CDD" id="cd03293">
    <property type="entry name" value="ABC_NrtD_SsuB_transporters"/>
    <property type="match status" value="1"/>
</dbReference>
<feature type="domain" description="ABC transporter" evidence="4">
    <location>
        <begin position="3"/>
        <end position="241"/>
    </location>
</feature>
<evidence type="ECO:0000256" key="1">
    <source>
        <dbReference type="ARBA" id="ARBA00022448"/>
    </source>
</evidence>
<dbReference type="InterPro" id="IPR017871">
    <property type="entry name" value="ABC_transporter-like_CS"/>
</dbReference>
<evidence type="ECO:0000259" key="4">
    <source>
        <dbReference type="PROSITE" id="PS50893"/>
    </source>
</evidence>